<dbReference type="InterPro" id="IPR011006">
    <property type="entry name" value="CheY-like_superfamily"/>
</dbReference>
<dbReference type="PANTHER" id="PTHR37299">
    <property type="entry name" value="TRANSCRIPTIONAL REGULATOR-RELATED"/>
    <property type="match status" value="1"/>
</dbReference>
<keyword evidence="1" id="KW-0597">Phosphoprotein</keyword>
<feature type="domain" description="Response regulatory" evidence="2">
    <location>
        <begin position="3"/>
        <end position="114"/>
    </location>
</feature>
<dbReference type="GO" id="GO:0000156">
    <property type="term" value="F:phosphorelay response regulator activity"/>
    <property type="evidence" value="ECO:0007669"/>
    <property type="project" value="InterPro"/>
</dbReference>
<dbReference type="InterPro" id="IPR007492">
    <property type="entry name" value="LytTR_DNA-bd_dom"/>
</dbReference>
<gene>
    <name evidence="4" type="ORF">CLV32_2351</name>
</gene>
<protein>
    <submittedName>
        <fullName evidence="4">LytTR family two component transcriptional regulator</fullName>
    </submittedName>
</protein>
<name>A0A4R6IMG5_9SPHI</name>
<dbReference type="InterPro" id="IPR046947">
    <property type="entry name" value="LytR-like"/>
</dbReference>
<dbReference type="SUPFAM" id="SSF52172">
    <property type="entry name" value="CheY-like"/>
    <property type="match status" value="1"/>
</dbReference>
<dbReference type="PROSITE" id="PS50930">
    <property type="entry name" value="HTH_LYTTR"/>
    <property type="match status" value="1"/>
</dbReference>
<dbReference type="PANTHER" id="PTHR37299:SF1">
    <property type="entry name" value="STAGE 0 SPORULATION PROTEIN A HOMOLOG"/>
    <property type="match status" value="1"/>
</dbReference>
<dbReference type="EMBL" id="SNWM01000002">
    <property type="protein sequence ID" value="TDO23360.1"/>
    <property type="molecule type" value="Genomic_DNA"/>
</dbReference>
<dbReference type="Gene3D" id="2.40.50.1020">
    <property type="entry name" value="LytTr DNA-binding domain"/>
    <property type="match status" value="1"/>
</dbReference>
<comment type="caution">
    <text evidence="4">The sequence shown here is derived from an EMBL/GenBank/DDBJ whole genome shotgun (WGS) entry which is preliminary data.</text>
</comment>
<dbReference type="GO" id="GO:0003677">
    <property type="term" value="F:DNA binding"/>
    <property type="evidence" value="ECO:0007669"/>
    <property type="project" value="InterPro"/>
</dbReference>
<dbReference type="SMART" id="SM00850">
    <property type="entry name" value="LytTR"/>
    <property type="match status" value="1"/>
</dbReference>
<proteinExistence type="predicted"/>
<dbReference type="Gene3D" id="3.40.50.2300">
    <property type="match status" value="1"/>
</dbReference>
<feature type="modified residue" description="4-aspartylphosphate" evidence="1">
    <location>
        <position position="54"/>
    </location>
</feature>
<dbReference type="Proteomes" id="UP000295499">
    <property type="component" value="Unassembled WGS sequence"/>
</dbReference>
<dbReference type="OrthoDB" id="9787344at2"/>
<dbReference type="PROSITE" id="PS50110">
    <property type="entry name" value="RESPONSE_REGULATORY"/>
    <property type="match status" value="1"/>
</dbReference>
<evidence type="ECO:0000313" key="5">
    <source>
        <dbReference type="Proteomes" id="UP000295499"/>
    </source>
</evidence>
<dbReference type="AlphaFoldDB" id="A0A4R6IMG5"/>
<keyword evidence="5" id="KW-1185">Reference proteome</keyword>
<dbReference type="Pfam" id="PF04397">
    <property type="entry name" value="LytTR"/>
    <property type="match status" value="1"/>
</dbReference>
<dbReference type="Pfam" id="PF00072">
    <property type="entry name" value="Response_reg"/>
    <property type="match status" value="1"/>
</dbReference>
<evidence type="ECO:0000259" key="2">
    <source>
        <dbReference type="PROSITE" id="PS50110"/>
    </source>
</evidence>
<organism evidence="4 5">
    <name type="scientific">Pedobacter duraquae</name>
    <dbReference type="NCBI Taxonomy" id="425511"/>
    <lineage>
        <taxon>Bacteria</taxon>
        <taxon>Pseudomonadati</taxon>
        <taxon>Bacteroidota</taxon>
        <taxon>Sphingobacteriia</taxon>
        <taxon>Sphingobacteriales</taxon>
        <taxon>Sphingobacteriaceae</taxon>
        <taxon>Pedobacter</taxon>
    </lineage>
</organism>
<evidence type="ECO:0000313" key="4">
    <source>
        <dbReference type="EMBL" id="TDO23360.1"/>
    </source>
</evidence>
<feature type="domain" description="HTH LytTR-type" evidence="3">
    <location>
        <begin position="135"/>
        <end position="239"/>
    </location>
</feature>
<evidence type="ECO:0000256" key="1">
    <source>
        <dbReference type="PROSITE-ProRule" id="PRU00169"/>
    </source>
</evidence>
<accession>A0A4R6IMG5</accession>
<dbReference type="SMART" id="SM00448">
    <property type="entry name" value="REC"/>
    <property type="match status" value="1"/>
</dbReference>
<dbReference type="InterPro" id="IPR001789">
    <property type="entry name" value="Sig_transdc_resp-reg_receiver"/>
</dbReference>
<evidence type="ECO:0000259" key="3">
    <source>
        <dbReference type="PROSITE" id="PS50930"/>
    </source>
</evidence>
<reference evidence="4 5" key="1">
    <citation type="submission" date="2019-03" db="EMBL/GenBank/DDBJ databases">
        <title>Genomic Encyclopedia of Archaeal and Bacterial Type Strains, Phase II (KMG-II): from individual species to whole genera.</title>
        <authorList>
            <person name="Goeker M."/>
        </authorList>
    </citation>
    <scope>NUCLEOTIDE SEQUENCE [LARGE SCALE GENOMIC DNA]</scope>
    <source>
        <strain evidence="4 5">DSM 19034</strain>
    </source>
</reference>
<sequence>MIRAVIVEDSRLARQELKELLKVHSQIHIIAEAASADIALELIKKEDPDLIFLDIHLPGKSGFDLLAELDYLPAVIFTTAFDQYALQSFNYNTVDYLLKPIVPDRLAAAIQKSEALLGAAKPLPTAGRLSAQSRIFVKDGSKCWFVTLSDIRLFESKGNYTQIFFNNDSPLILKTLQQLEDTLDEKMFLRVNRQQIVNVNFISSVTEWFGGRLKLTLNTGESIEVSRRQVSKLRELFSL</sequence>
<dbReference type="RefSeq" id="WP_133555478.1">
    <property type="nucleotide sequence ID" value="NZ_SNWM01000002.1"/>
</dbReference>